<dbReference type="Gene3D" id="3.40.50.150">
    <property type="entry name" value="Vaccinia Virus protein VP39"/>
    <property type="match status" value="3"/>
</dbReference>
<protein>
    <recommendedName>
        <fullName evidence="5">phosphoethanolamine N-methyltransferase</fullName>
        <ecNumber evidence="5">2.1.1.103</ecNumber>
    </recommendedName>
</protein>
<comment type="caution">
    <text evidence="10">The sequence shown here is derived from an EMBL/GenBank/DDBJ whole genome shotgun (WGS) entry which is preliminary data.</text>
</comment>
<comment type="catalytic activity">
    <reaction evidence="7">
        <text>phosphoethanolamine + S-adenosyl-L-methionine = N-methylethanolamine phosphate + S-adenosyl-L-homocysteine + H(+)</text>
        <dbReference type="Rhea" id="RHEA:20365"/>
        <dbReference type="ChEBI" id="CHEBI:15378"/>
        <dbReference type="ChEBI" id="CHEBI:57781"/>
        <dbReference type="ChEBI" id="CHEBI:57856"/>
        <dbReference type="ChEBI" id="CHEBI:58190"/>
        <dbReference type="ChEBI" id="CHEBI:59789"/>
        <dbReference type="EC" id="2.1.1.103"/>
    </reaction>
    <physiologicalReaction direction="left-to-right" evidence="7">
        <dbReference type="Rhea" id="RHEA:20366"/>
    </physiologicalReaction>
</comment>
<comment type="pathway">
    <text evidence="1">Phospholipid metabolism; phosphatidylcholine biosynthesis.</text>
</comment>
<evidence type="ECO:0000259" key="9">
    <source>
        <dbReference type="Pfam" id="PF13649"/>
    </source>
</evidence>
<evidence type="ECO:0000256" key="8">
    <source>
        <dbReference type="ARBA" id="ARBA00047841"/>
    </source>
</evidence>
<sequence>MKLNILGLREVRWKGAGKITSGGHKIIYSGGTESEKRVGIVVDQTASKAIKGYWALSDRVLLAKIAGKPVDLNIIQVYAPTANSNDEDLDKFYNDLDTAKTQCKSQVPLIIMGDFNTKVSTEKVDDIVGKHGLGIRNDRELRSAMTHYWEEHSKEASVEEMMLDSSAAELTKEEIPEILSYLPDYRGKTVLELGAGIGRFTSELAKSAKKVIAVDFMESFLNKNRKENQHFDNIEFIASDVTKLVQPEESFFFLYACFSNEGDKKRGENPTRYRDPEIYEAFYSSVQLPRDSDSIYGYDLVVSKSVDTYVKLKNNVNQVLWLIQKVKKDKSSNQGYKSFQEFLDSQQYSARSILLYERIFGYTFVSTGGLETTQEFVKLLNLKPGQEVLDVGGGIGGGAFYMSKSVRGWHVLQWLRPRCTVACESALRSAGTLLSRARVPGGGL</sequence>
<dbReference type="InterPro" id="IPR029063">
    <property type="entry name" value="SAM-dependent_MTases_sf"/>
</dbReference>
<keyword evidence="11" id="KW-1185">Reference proteome</keyword>
<name>A0AAV4C0E9_9GAST</name>
<dbReference type="CDD" id="cd02440">
    <property type="entry name" value="AdoMet_MTases"/>
    <property type="match status" value="1"/>
</dbReference>
<dbReference type="Pfam" id="PF13649">
    <property type="entry name" value="Methyltransf_25"/>
    <property type="match status" value="1"/>
</dbReference>
<dbReference type="EC" id="2.1.1.103" evidence="5"/>
<dbReference type="EMBL" id="BLXT01005682">
    <property type="protein sequence ID" value="GFO25062.1"/>
    <property type="molecule type" value="Genomic_DNA"/>
</dbReference>
<dbReference type="AlphaFoldDB" id="A0AAV4C0E9"/>
<dbReference type="PANTHER" id="PTHR44307:SF2">
    <property type="entry name" value="PHOSPHOETHANOLAMINE METHYLTRANSFERASE ISOFORM X1"/>
    <property type="match status" value="1"/>
</dbReference>
<evidence type="ECO:0000256" key="2">
    <source>
        <dbReference type="ARBA" id="ARBA00005189"/>
    </source>
</evidence>
<gene>
    <name evidence="10" type="ORF">PoB_005156700</name>
</gene>
<dbReference type="CDD" id="cd09076">
    <property type="entry name" value="L1-EN"/>
    <property type="match status" value="1"/>
</dbReference>
<evidence type="ECO:0000256" key="6">
    <source>
        <dbReference type="ARBA" id="ARBA00047619"/>
    </source>
</evidence>
<comment type="catalytic activity">
    <reaction evidence="8">
        <text>N-methylethanolamine phosphate + S-adenosyl-L-methionine = N,N-dimethylethanolamine phosphate + S-adenosyl-L-homocysteine + H(+)</text>
        <dbReference type="Rhea" id="RHEA:25321"/>
        <dbReference type="ChEBI" id="CHEBI:15378"/>
        <dbReference type="ChEBI" id="CHEBI:57781"/>
        <dbReference type="ChEBI" id="CHEBI:57856"/>
        <dbReference type="ChEBI" id="CHEBI:58641"/>
        <dbReference type="ChEBI" id="CHEBI:59789"/>
        <dbReference type="EC" id="2.1.1.103"/>
    </reaction>
    <physiologicalReaction direction="left-to-right" evidence="8">
        <dbReference type="Rhea" id="RHEA:25322"/>
    </physiologicalReaction>
</comment>
<dbReference type="Proteomes" id="UP000735302">
    <property type="component" value="Unassembled WGS sequence"/>
</dbReference>
<evidence type="ECO:0000256" key="5">
    <source>
        <dbReference type="ARBA" id="ARBA00035674"/>
    </source>
</evidence>
<evidence type="ECO:0000256" key="3">
    <source>
        <dbReference type="ARBA" id="ARBA00022603"/>
    </source>
</evidence>
<keyword evidence="3" id="KW-0489">Methyltransferase</keyword>
<dbReference type="InterPro" id="IPR036691">
    <property type="entry name" value="Endo/exonu/phosph_ase_sf"/>
</dbReference>
<evidence type="ECO:0000256" key="1">
    <source>
        <dbReference type="ARBA" id="ARBA00004969"/>
    </source>
</evidence>
<evidence type="ECO:0000313" key="10">
    <source>
        <dbReference type="EMBL" id="GFO25062.1"/>
    </source>
</evidence>
<dbReference type="SUPFAM" id="SSF56219">
    <property type="entry name" value="DNase I-like"/>
    <property type="match status" value="1"/>
</dbReference>
<dbReference type="GO" id="GO:0000234">
    <property type="term" value="F:phosphoethanolamine N-methyltransferase activity"/>
    <property type="evidence" value="ECO:0007669"/>
    <property type="project" value="UniProtKB-EC"/>
</dbReference>
<dbReference type="SUPFAM" id="SSF53335">
    <property type="entry name" value="S-adenosyl-L-methionine-dependent methyltransferases"/>
    <property type="match status" value="2"/>
</dbReference>
<organism evidence="10 11">
    <name type="scientific">Plakobranchus ocellatus</name>
    <dbReference type="NCBI Taxonomy" id="259542"/>
    <lineage>
        <taxon>Eukaryota</taxon>
        <taxon>Metazoa</taxon>
        <taxon>Spiralia</taxon>
        <taxon>Lophotrochozoa</taxon>
        <taxon>Mollusca</taxon>
        <taxon>Gastropoda</taxon>
        <taxon>Heterobranchia</taxon>
        <taxon>Euthyneura</taxon>
        <taxon>Panpulmonata</taxon>
        <taxon>Sacoglossa</taxon>
        <taxon>Placobranchoidea</taxon>
        <taxon>Plakobranchidae</taxon>
        <taxon>Plakobranchus</taxon>
    </lineage>
</organism>
<evidence type="ECO:0000256" key="4">
    <source>
        <dbReference type="ARBA" id="ARBA00022679"/>
    </source>
</evidence>
<proteinExistence type="predicted"/>
<dbReference type="PANTHER" id="PTHR44307">
    <property type="entry name" value="PHOSPHOETHANOLAMINE METHYLTRANSFERASE"/>
    <property type="match status" value="1"/>
</dbReference>
<evidence type="ECO:0000313" key="11">
    <source>
        <dbReference type="Proteomes" id="UP000735302"/>
    </source>
</evidence>
<accession>A0AAV4C0E9</accession>
<comment type="catalytic activity">
    <reaction evidence="6">
        <text>N,N-dimethylethanolamine phosphate + S-adenosyl-L-methionine = phosphocholine + S-adenosyl-L-homocysteine + H(+)</text>
        <dbReference type="Rhea" id="RHEA:25325"/>
        <dbReference type="ChEBI" id="CHEBI:15378"/>
        <dbReference type="ChEBI" id="CHEBI:57856"/>
        <dbReference type="ChEBI" id="CHEBI:58641"/>
        <dbReference type="ChEBI" id="CHEBI:59789"/>
        <dbReference type="ChEBI" id="CHEBI:295975"/>
        <dbReference type="EC" id="2.1.1.103"/>
    </reaction>
    <physiologicalReaction direction="left-to-right" evidence="6">
        <dbReference type="Rhea" id="RHEA:25326"/>
    </physiologicalReaction>
</comment>
<dbReference type="GO" id="GO:0032259">
    <property type="term" value="P:methylation"/>
    <property type="evidence" value="ECO:0007669"/>
    <property type="project" value="UniProtKB-KW"/>
</dbReference>
<dbReference type="InterPro" id="IPR041698">
    <property type="entry name" value="Methyltransf_25"/>
</dbReference>
<feature type="domain" description="Methyltransferase" evidence="9">
    <location>
        <begin position="190"/>
        <end position="258"/>
    </location>
</feature>
<reference evidence="10 11" key="1">
    <citation type="journal article" date="2021" name="Elife">
        <title>Chloroplast acquisition without the gene transfer in kleptoplastic sea slugs, Plakobranchus ocellatus.</title>
        <authorList>
            <person name="Maeda T."/>
            <person name="Takahashi S."/>
            <person name="Yoshida T."/>
            <person name="Shimamura S."/>
            <person name="Takaki Y."/>
            <person name="Nagai Y."/>
            <person name="Toyoda A."/>
            <person name="Suzuki Y."/>
            <person name="Arimoto A."/>
            <person name="Ishii H."/>
            <person name="Satoh N."/>
            <person name="Nishiyama T."/>
            <person name="Hasebe M."/>
            <person name="Maruyama T."/>
            <person name="Minagawa J."/>
            <person name="Obokata J."/>
            <person name="Shigenobu S."/>
        </authorList>
    </citation>
    <scope>NUCLEOTIDE SEQUENCE [LARGE SCALE GENOMIC DNA]</scope>
</reference>
<keyword evidence="4" id="KW-0808">Transferase</keyword>
<comment type="pathway">
    <text evidence="2">Lipid metabolism.</text>
</comment>
<evidence type="ECO:0000256" key="7">
    <source>
        <dbReference type="ARBA" id="ARBA00047622"/>
    </source>
</evidence>